<evidence type="ECO:0008006" key="3">
    <source>
        <dbReference type="Google" id="ProtNLM"/>
    </source>
</evidence>
<dbReference type="AlphaFoldDB" id="A0A2M7XDR1"/>
<sequence length="202" mass="21952">MKRLIKQSLLISGILFFCMGLISPVEAREYSFKPAIGEVLSSSADPERVIVTEDGGLQALSYSGKMLSGFPIYEPGKVFVSSPLIEDVTGDGNAEIIIVARDAGNVYSLEAYNVTGVLIGSKVLSGVTVYYDPIFYKSGTQSNILIPVEDGRLLQLEYSGTNFTSTQLFTVNKPFTVASNGTDLYITYPEVSGVDVYKKSWN</sequence>
<name>A0A2M7XDR1_9BACT</name>
<comment type="caution">
    <text evidence="1">The sequence shown here is derived from an EMBL/GenBank/DDBJ whole genome shotgun (WGS) entry which is preliminary data.</text>
</comment>
<proteinExistence type="predicted"/>
<reference evidence="2" key="1">
    <citation type="submission" date="2017-09" db="EMBL/GenBank/DDBJ databases">
        <title>Depth-based differentiation of microbial function through sediment-hosted aquifers and enrichment of novel symbionts in the deep terrestrial subsurface.</title>
        <authorList>
            <person name="Probst A.J."/>
            <person name="Ladd B."/>
            <person name="Jarett J.K."/>
            <person name="Geller-Mcgrath D.E."/>
            <person name="Sieber C.M.K."/>
            <person name="Emerson J.B."/>
            <person name="Anantharaman K."/>
            <person name="Thomas B.C."/>
            <person name="Malmstrom R."/>
            <person name="Stieglmeier M."/>
            <person name="Klingl A."/>
            <person name="Woyke T."/>
            <person name="Ryan C.M."/>
            <person name="Banfield J.F."/>
        </authorList>
    </citation>
    <scope>NUCLEOTIDE SEQUENCE [LARGE SCALE GENOMIC DNA]</scope>
</reference>
<evidence type="ECO:0000313" key="2">
    <source>
        <dbReference type="Proteomes" id="UP000231263"/>
    </source>
</evidence>
<gene>
    <name evidence="1" type="ORF">CO173_04365</name>
</gene>
<protein>
    <recommendedName>
        <fullName evidence="3">VCBS repeat-containing protein</fullName>
    </recommendedName>
</protein>
<dbReference type="Proteomes" id="UP000231263">
    <property type="component" value="Unassembled WGS sequence"/>
</dbReference>
<evidence type="ECO:0000313" key="1">
    <source>
        <dbReference type="EMBL" id="PJA45856.1"/>
    </source>
</evidence>
<organism evidence="1 2">
    <name type="scientific">Candidatus Uhrbacteria bacterium CG_4_9_14_3_um_filter_41_35</name>
    <dbReference type="NCBI Taxonomy" id="1975034"/>
    <lineage>
        <taxon>Bacteria</taxon>
        <taxon>Candidatus Uhriibacteriota</taxon>
    </lineage>
</organism>
<accession>A0A2M7XDR1</accession>
<dbReference type="EMBL" id="PFWT01000024">
    <property type="protein sequence ID" value="PJA45856.1"/>
    <property type="molecule type" value="Genomic_DNA"/>
</dbReference>